<protein>
    <submittedName>
        <fullName evidence="7">Outer membrane beta-barrel family protein</fullName>
    </submittedName>
</protein>
<evidence type="ECO:0000256" key="2">
    <source>
        <dbReference type="ARBA" id="ARBA00023136"/>
    </source>
</evidence>
<feature type="signal peptide" evidence="4">
    <location>
        <begin position="1"/>
        <end position="24"/>
    </location>
</feature>
<keyword evidence="3" id="KW-0998">Cell outer membrane</keyword>
<dbReference type="SUPFAM" id="SSF49464">
    <property type="entry name" value="Carboxypeptidase regulatory domain-like"/>
    <property type="match status" value="1"/>
</dbReference>
<dbReference type="PANTHER" id="PTHR40980:SF4">
    <property type="entry name" value="TONB-DEPENDENT RECEPTOR-LIKE BETA-BARREL DOMAIN-CONTAINING PROTEIN"/>
    <property type="match status" value="1"/>
</dbReference>
<dbReference type="InterPro" id="IPR036942">
    <property type="entry name" value="Beta-barrel_TonB_sf"/>
</dbReference>
<organism evidence="7 8">
    <name type="scientific">Imperialibacter roseus</name>
    <dbReference type="NCBI Taxonomy" id="1324217"/>
    <lineage>
        <taxon>Bacteria</taxon>
        <taxon>Pseudomonadati</taxon>
        <taxon>Bacteroidota</taxon>
        <taxon>Cytophagia</taxon>
        <taxon>Cytophagales</taxon>
        <taxon>Flammeovirgaceae</taxon>
        <taxon>Imperialibacter</taxon>
    </lineage>
</organism>
<evidence type="ECO:0000259" key="6">
    <source>
        <dbReference type="Pfam" id="PF14905"/>
    </source>
</evidence>
<dbReference type="InterPro" id="IPR012910">
    <property type="entry name" value="Plug_dom"/>
</dbReference>
<keyword evidence="4" id="KW-0732">Signal</keyword>
<sequence>MNLSRPTIFFIAGLILFTSADATAQKEGGEVDVVGKIVDAGSGDVLEFATVSFYTADSSLVSGVVTDLQGQFKIELAPGSYYSLVQFVSYEDKYFSGITLSEGQKRMNLGTIAVEADSETLQEVVVEAERGQMEMSFDKRIFNVSKDPSNVGRTATQLLDNVPSVTVDTDGNVALRGSQNVRILIDGKPSGLVGISGSNGLQSLQGSLIESIEVVTNPSVRYQAEGSAGIINIVLKKDDRNGVNGSFELNAGYPANYGASANVNFRREKINYFVNYGANYRESPGGGSSFQRYTLPDTSFITRRTEDRTRGGWAHNLRAGADFFVTPKDIITVSGVVRYEDGENVNNLIYEDFNSNDVLQNRTGRVNTEQENELNSEVTLNYERSFDDKDRKLTAYAQFRDNNESEDADIEQRLLDGEDPEMIMLRQRSLNDETERNLLVQSDYVHPFSKDGKFEAGFRSTFRQISTNYLVEEQDSIGTWNNLVNFTNDFRYTENVHAVYGLIANRHGKVSYQAGLRAELSDIQTLLLQTDETNNRLYANLFPSIHANYHLNETHSWQVSYSRRISRPRFRELNPFSSFSDARNIRTGNPNLNPEFTNSYEIGYLVNGKTSTIYAGVYNRRTSDVSQRVNYVDADGVTFSQPLNLAFENAFGVESNISKDWFDWWTSSLNFNFYRRIIEGDFNGESLNADTYTWSGRVNSRVTLWKKVNYQVNAFYRAPQNTPQGERLAYYAIDMGLNRDILNGNGTINLSVRDILNSRKWRGITQGETFYQESEFQWRSRQFMVSFVYRLNQKKRGGGREEREDFEGGEGDF</sequence>
<dbReference type="Gene3D" id="2.60.40.1120">
    <property type="entry name" value="Carboxypeptidase-like, regulatory domain"/>
    <property type="match status" value="1"/>
</dbReference>
<dbReference type="Pfam" id="PF13620">
    <property type="entry name" value="CarboxypepD_reg"/>
    <property type="match status" value="1"/>
</dbReference>
<dbReference type="EMBL" id="CP136051">
    <property type="protein sequence ID" value="WOK07501.1"/>
    <property type="molecule type" value="Genomic_DNA"/>
</dbReference>
<name>A0ABZ0IRY4_9BACT</name>
<evidence type="ECO:0000256" key="4">
    <source>
        <dbReference type="SAM" id="SignalP"/>
    </source>
</evidence>
<dbReference type="Gene3D" id="2.170.130.10">
    <property type="entry name" value="TonB-dependent receptor, plug domain"/>
    <property type="match status" value="1"/>
</dbReference>
<gene>
    <name evidence="7" type="ORF">RT717_02550</name>
</gene>
<evidence type="ECO:0000259" key="5">
    <source>
        <dbReference type="Pfam" id="PF07715"/>
    </source>
</evidence>
<dbReference type="Gene3D" id="2.40.170.20">
    <property type="entry name" value="TonB-dependent receptor, beta-barrel domain"/>
    <property type="match status" value="1"/>
</dbReference>
<dbReference type="SUPFAM" id="SSF56935">
    <property type="entry name" value="Porins"/>
    <property type="match status" value="1"/>
</dbReference>
<feature type="domain" description="Outer membrane protein beta-barrel" evidence="6">
    <location>
        <begin position="385"/>
        <end position="789"/>
    </location>
</feature>
<dbReference type="Proteomes" id="UP001302349">
    <property type="component" value="Chromosome"/>
</dbReference>
<evidence type="ECO:0000256" key="3">
    <source>
        <dbReference type="ARBA" id="ARBA00023237"/>
    </source>
</evidence>
<evidence type="ECO:0000256" key="1">
    <source>
        <dbReference type="ARBA" id="ARBA00004442"/>
    </source>
</evidence>
<reference evidence="7 8" key="1">
    <citation type="journal article" date="2023" name="Microbiol. Resour. Announc.">
        <title>Complete Genome Sequence of Imperialibacter roseus strain P4T.</title>
        <authorList>
            <person name="Tizabi D.R."/>
            <person name="Bachvaroff T."/>
            <person name="Hill R.T."/>
        </authorList>
    </citation>
    <scope>NUCLEOTIDE SEQUENCE [LARGE SCALE GENOMIC DNA]</scope>
    <source>
        <strain evidence="7 8">P4T</strain>
    </source>
</reference>
<accession>A0ABZ0IRY4</accession>
<dbReference type="Pfam" id="PF07715">
    <property type="entry name" value="Plug"/>
    <property type="match status" value="1"/>
</dbReference>
<keyword evidence="2" id="KW-0472">Membrane</keyword>
<keyword evidence="8" id="KW-1185">Reference proteome</keyword>
<evidence type="ECO:0000313" key="8">
    <source>
        <dbReference type="Proteomes" id="UP001302349"/>
    </source>
</evidence>
<dbReference type="InterPro" id="IPR008969">
    <property type="entry name" value="CarboxyPept-like_regulatory"/>
</dbReference>
<dbReference type="InterPro" id="IPR041700">
    <property type="entry name" value="OMP_b-brl_3"/>
</dbReference>
<feature type="domain" description="TonB-dependent receptor plug" evidence="5">
    <location>
        <begin position="153"/>
        <end position="230"/>
    </location>
</feature>
<comment type="subcellular location">
    <subcellularLocation>
        <location evidence="1">Cell outer membrane</location>
    </subcellularLocation>
</comment>
<dbReference type="InterPro" id="IPR037066">
    <property type="entry name" value="Plug_dom_sf"/>
</dbReference>
<dbReference type="Pfam" id="PF14905">
    <property type="entry name" value="OMP_b-brl_3"/>
    <property type="match status" value="1"/>
</dbReference>
<evidence type="ECO:0000313" key="7">
    <source>
        <dbReference type="EMBL" id="WOK07501.1"/>
    </source>
</evidence>
<feature type="chain" id="PRO_5045937968" evidence="4">
    <location>
        <begin position="25"/>
        <end position="813"/>
    </location>
</feature>
<proteinExistence type="predicted"/>
<dbReference type="PANTHER" id="PTHR40980">
    <property type="entry name" value="PLUG DOMAIN-CONTAINING PROTEIN"/>
    <property type="match status" value="1"/>
</dbReference>
<dbReference type="RefSeq" id="WP_317490179.1">
    <property type="nucleotide sequence ID" value="NZ_CP136051.1"/>
</dbReference>